<dbReference type="InterPro" id="IPR000682">
    <property type="entry name" value="PCMT"/>
</dbReference>
<keyword evidence="10" id="KW-1185">Reference proteome</keyword>
<keyword evidence="4 7" id="KW-0489">Methyltransferase</keyword>
<dbReference type="GO" id="GO:0032259">
    <property type="term" value="P:methylation"/>
    <property type="evidence" value="ECO:0007669"/>
    <property type="project" value="UniProtKB-KW"/>
</dbReference>
<evidence type="ECO:0000256" key="8">
    <source>
        <dbReference type="SAM" id="SignalP"/>
    </source>
</evidence>
<protein>
    <recommendedName>
        <fullName evidence="7">Protein-L-isoaspartate O-methyltransferase</fullName>
        <ecNumber evidence="7">2.1.1.77</ecNumber>
    </recommendedName>
    <alternativeName>
        <fullName evidence="7">L-isoaspartyl protein carboxyl methyltransferase</fullName>
    </alternativeName>
    <alternativeName>
        <fullName evidence="7">Protein L-isoaspartyl methyltransferase</fullName>
    </alternativeName>
    <alternativeName>
        <fullName evidence="7">Protein-beta-aspartate methyltransferase</fullName>
        <shortName evidence="7">PIMT</shortName>
    </alternativeName>
</protein>
<dbReference type="HAMAP" id="MF_00090">
    <property type="entry name" value="PIMT"/>
    <property type="match status" value="1"/>
</dbReference>
<feature type="signal peptide" evidence="8">
    <location>
        <begin position="1"/>
        <end position="27"/>
    </location>
</feature>
<evidence type="ECO:0000256" key="6">
    <source>
        <dbReference type="ARBA" id="ARBA00022691"/>
    </source>
</evidence>
<keyword evidence="3 7" id="KW-0963">Cytoplasm</keyword>
<comment type="catalytic activity">
    <reaction evidence="7">
        <text>[protein]-L-isoaspartate + S-adenosyl-L-methionine = [protein]-L-isoaspartate alpha-methyl ester + S-adenosyl-L-homocysteine</text>
        <dbReference type="Rhea" id="RHEA:12705"/>
        <dbReference type="Rhea" id="RHEA-COMP:12143"/>
        <dbReference type="Rhea" id="RHEA-COMP:12144"/>
        <dbReference type="ChEBI" id="CHEBI:57856"/>
        <dbReference type="ChEBI" id="CHEBI:59789"/>
        <dbReference type="ChEBI" id="CHEBI:90596"/>
        <dbReference type="ChEBI" id="CHEBI:90598"/>
        <dbReference type="EC" id="2.1.1.77"/>
    </reaction>
</comment>
<evidence type="ECO:0000256" key="7">
    <source>
        <dbReference type="HAMAP-Rule" id="MF_00090"/>
    </source>
</evidence>
<evidence type="ECO:0000256" key="1">
    <source>
        <dbReference type="ARBA" id="ARBA00004496"/>
    </source>
</evidence>
<dbReference type="PANTHER" id="PTHR11579:SF0">
    <property type="entry name" value="PROTEIN-L-ISOASPARTATE(D-ASPARTATE) O-METHYLTRANSFERASE"/>
    <property type="match status" value="1"/>
</dbReference>
<dbReference type="AlphaFoldDB" id="A0A1I3EA39"/>
<dbReference type="STRING" id="1576369.SAMN05421753_104129"/>
<feature type="chain" id="PRO_5011475815" description="Protein-L-isoaspartate O-methyltransferase" evidence="8">
    <location>
        <begin position="28"/>
        <end position="410"/>
    </location>
</feature>
<dbReference type="SUPFAM" id="SSF53335">
    <property type="entry name" value="S-adenosyl-L-methionine-dependent methyltransferases"/>
    <property type="match status" value="1"/>
</dbReference>
<comment type="function">
    <text evidence="7">Catalyzes the methyl esterification of L-isoaspartyl residues in peptides and proteins that result from spontaneous decomposition of normal L-aspartyl and L-asparaginyl residues. It plays a role in the repair and/or degradation of damaged proteins.</text>
</comment>
<dbReference type="Proteomes" id="UP000199518">
    <property type="component" value="Unassembled WGS sequence"/>
</dbReference>
<evidence type="ECO:0000313" key="9">
    <source>
        <dbReference type="EMBL" id="SFH95561.1"/>
    </source>
</evidence>
<evidence type="ECO:0000256" key="3">
    <source>
        <dbReference type="ARBA" id="ARBA00022490"/>
    </source>
</evidence>
<dbReference type="CDD" id="cd02440">
    <property type="entry name" value="AdoMet_MTases"/>
    <property type="match status" value="1"/>
</dbReference>
<organism evidence="9 10">
    <name type="scientific">Planctomicrobium piriforme</name>
    <dbReference type="NCBI Taxonomy" id="1576369"/>
    <lineage>
        <taxon>Bacteria</taxon>
        <taxon>Pseudomonadati</taxon>
        <taxon>Planctomycetota</taxon>
        <taxon>Planctomycetia</taxon>
        <taxon>Planctomycetales</taxon>
        <taxon>Planctomycetaceae</taxon>
        <taxon>Planctomicrobium</taxon>
    </lineage>
</organism>
<dbReference type="PROSITE" id="PS01279">
    <property type="entry name" value="PCMT"/>
    <property type="match status" value="1"/>
</dbReference>
<dbReference type="FunFam" id="3.40.50.150:FF:000010">
    <property type="entry name" value="Protein-L-isoaspartate O-methyltransferase"/>
    <property type="match status" value="1"/>
</dbReference>
<sequence>MSSVRGCCRLSWLTGFVLAALPAVVMAQPQSRDRYDMPRQQMVDDYIVSEGVNNPKVIESMRTVPRHEFVRPDLKNMAYYDQALDIGYKQTISPPFIVAYMTEVLDPQLTDKVLEIGTGSGYQAAVLSSLVKDVYTIEIVEPLGKRAASVLQRLGYANVHPKVGDGYLGWPEHAPFDKIIVTCSPENVPQPLIDQLKEGGRMIIPLGERYQQVFYLFEKKEGKLTQQKLLPTLFVPMTGKMEELRQKKPDPAHPMLVNGSFEVDANEDQLADNWHYQRRSQLVDDAFAGKKAIFFENQEPGRMAHMLQAMAIDGAQVHKLKVSWAMKSADIQEGRAPQDVPAIILYFYDPQRLPVGRVVIGPWRTDEPQWTAHSEIIDVPPTAKEAIMQAGLGGATGKLWLDEMQVQPLK</sequence>
<dbReference type="EC" id="2.1.1.77" evidence="7"/>
<evidence type="ECO:0000256" key="5">
    <source>
        <dbReference type="ARBA" id="ARBA00022679"/>
    </source>
</evidence>
<keyword evidence="8" id="KW-0732">Signal</keyword>
<dbReference type="GO" id="GO:0030091">
    <property type="term" value="P:protein repair"/>
    <property type="evidence" value="ECO:0007669"/>
    <property type="project" value="UniProtKB-UniRule"/>
</dbReference>
<comment type="subcellular location">
    <subcellularLocation>
        <location evidence="1 7">Cytoplasm</location>
    </subcellularLocation>
</comment>
<dbReference type="OrthoDB" id="9772751at2"/>
<keyword evidence="5 7" id="KW-0808">Transferase</keyword>
<name>A0A1I3EA39_9PLAN</name>
<dbReference type="RefSeq" id="WP_092048494.1">
    <property type="nucleotide sequence ID" value="NZ_FOQD01000004.1"/>
</dbReference>
<accession>A0A1I3EA39</accession>
<proteinExistence type="inferred from homology"/>
<dbReference type="GO" id="GO:0005737">
    <property type="term" value="C:cytoplasm"/>
    <property type="evidence" value="ECO:0007669"/>
    <property type="project" value="UniProtKB-SubCell"/>
</dbReference>
<dbReference type="GO" id="GO:0004719">
    <property type="term" value="F:protein-L-isoaspartate (D-aspartate) O-methyltransferase activity"/>
    <property type="evidence" value="ECO:0007669"/>
    <property type="project" value="UniProtKB-UniRule"/>
</dbReference>
<dbReference type="Pfam" id="PF01135">
    <property type="entry name" value="PCMT"/>
    <property type="match status" value="1"/>
</dbReference>
<dbReference type="InterPro" id="IPR029063">
    <property type="entry name" value="SAM-dependent_MTases_sf"/>
</dbReference>
<evidence type="ECO:0000256" key="4">
    <source>
        <dbReference type="ARBA" id="ARBA00022603"/>
    </source>
</evidence>
<dbReference type="EMBL" id="FOQD01000004">
    <property type="protein sequence ID" value="SFH95561.1"/>
    <property type="molecule type" value="Genomic_DNA"/>
</dbReference>
<reference evidence="10" key="1">
    <citation type="submission" date="2016-10" db="EMBL/GenBank/DDBJ databases">
        <authorList>
            <person name="Varghese N."/>
            <person name="Submissions S."/>
        </authorList>
    </citation>
    <scope>NUCLEOTIDE SEQUENCE [LARGE SCALE GENOMIC DNA]</scope>
    <source>
        <strain evidence="10">DSM 26348</strain>
    </source>
</reference>
<dbReference type="NCBIfam" id="TIGR00080">
    <property type="entry name" value="pimt"/>
    <property type="match status" value="1"/>
</dbReference>
<comment type="similarity">
    <text evidence="2 7">Belongs to the methyltransferase superfamily. L-isoaspartyl/D-aspartyl protein methyltransferase family.</text>
</comment>
<dbReference type="NCBIfam" id="NF001453">
    <property type="entry name" value="PRK00312.1"/>
    <property type="match status" value="1"/>
</dbReference>
<evidence type="ECO:0000313" key="10">
    <source>
        <dbReference type="Proteomes" id="UP000199518"/>
    </source>
</evidence>
<keyword evidence="6 7" id="KW-0949">S-adenosyl-L-methionine</keyword>
<dbReference type="PANTHER" id="PTHR11579">
    <property type="entry name" value="PROTEIN-L-ISOASPARTATE O-METHYLTRANSFERASE"/>
    <property type="match status" value="1"/>
</dbReference>
<dbReference type="Gene3D" id="3.40.50.150">
    <property type="entry name" value="Vaccinia Virus protein VP39"/>
    <property type="match status" value="1"/>
</dbReference>
<feature type="active site" evidence="7">
    <location>
        <position position="93"/>
    </location>
</feature>
<evidence type="ECO:0000256" key="2">
    <source>
        <dbReference type="ARBA" id="ARBA00005369"/>
    </source>
</evidence>
<dbReference type="Gene3D" id="2.60.120.260">
    <property type="entry name" value="Galactose-binding domain-like"/>
    <property type="match status" value="1"/>
</dbReference>
<gene>
    <name evidence="7" type="primary">pcm</name>
    <name evidence="9" type="ORF">SAMN05421753_104129</name>
</gene>